<reference evidence="2" key="1">
    <citation type="journal article" date="2025" name="Aquaculture">
        <title>Assessment of the bioflocculant production and safety properties of Metabacillus hrfriensis sp. nov. based on phenotypic and whole-genome sequencing analysis.</title>
        <authorList>
            <person name="Zhang R."/>
            <person name="Zhao Z."/>
            <person name="Luo L."/>
            <person name="Wang S."/>
            <person name="Guo K."/>
            <person name="Xu W."/>
        </authorList>
    </citation>
    <scope>NUCLEOTIDE SEQUENCE [LARGE SCALE GENOMIC DNA]</scope>
    <source>
        <strain evidence="2">CT-WN-B3</strain>
    </source>
</reference>
<keyword evidence="2" id="KW-1185">Reference proteome</keyword>
<protein>
    <submittedName>
        <fullName evidence="1">DUF4915 domain-containing protein</fullName>
    </submittedName>
</protein>
<proteinExistence type="predicted"/>
<organism evidence="1 2">
    <name type="scientific">Metabacillus hrfriensis</name>
    <dbReference type="NCBI Taxonomy" id="3048891"/>
    <lineage>
        <taxon>Bacteria</taxon>
        <taxon>Bacillati</taxon>
        <taxon>Bacillota</taxon>
        <taxon>Bacilli</taxon>
        <taxon>Bacillales</taxon>
        <taxon>Bacillaceae</taxon>
        <taxon>Metabacillus</taxon>
    </lineage>
</organism>
<dbReference type="EMBL" id="CP126116">
    <property type="protein sequence ID" value="WHZ58690.1"/>
    <property type="molecule type" value="Genomic_DNA"/>
</dbReference>
<name>A0ACD4RES7_9BACI</name>
<dbReference type="Proteomes" id="UP001226091">
    <property type="component" value="Chromosome"/>
</dbReference>
<evidence type="ECO:0000313" key="2">
    <source>
        <dbReference type="Proteomes" id="UP001226091"/>
    </source>
</evidence>
<sequence length="271" mass="30866">MLDFKNNALEKLYTGSCSGMTLVKDRLFIASDDNQIITMDQRFQVIQKTKHLKLDFHDIVKFNDNVVLVVETAINAIGCYETDTFTRIGEIRFNSEDKDVHHINDIWLDGRTLYVSMFSPYGKWYLDPIHKNGAIVAIDLTDFHPGQNLDIDPANHVVVKSLYMPHSIMVHQNKLSYCDSMSFSVIVGNEAPIQLPGFTRGLAITDDTIFIGQSRMRHVLRIPHEFSNCCLDGGIYVYNPEFRISRFVSLPAQQVYQILVLDPDFSLGGEN</sequence>
<accession>A0ACD4RES7</accession>
<gene>
    <name evidence="1" type="ORF">QLQ22_04910</name>
</gene>
<evidence type="ECO:0000313" key="1">
    <source>
        <dbReference type="EMBL" id="WHZ58690.1"/>
    </source>
</evidence>